<dbReference type="EMBL" id="CAXLJM020000075">
    <property type="protein sequence ID" value="CAL8128789.1"/>
    <property type="molecule type" value="Genomic_DNA"/>
</dbReference>
<feature type="transmembrane region" description="Helical" evidence="1">
    <location>
        <begin position="277"/>
        <end position="298"/>
    </location>
</feature>
<evidence type="ECO:0008006" key="4">
    <source>
        <dbReference type="Google" id="ProtNLM"/>
    </source>
</evidence>
<keyword evidence="1" id="KW-1133">Transmembrane helix</keyword>
<keyword evidence="1" id="KW-0472">Membrane</keyword>
<name>A0ABP1RID1_9HEXA</name>
<evidence type="ECO:0000313" key="2">
    <source>
        <dbReference type="EMBL" id="CAL8128789.1"/>
    </source>
</evidence>
<evidence type="ECO:0000313" key="3">
    <source>
        <dbReference type="Proteomes" id="UP001642540"/>
    </source>
</evidence>
<keyword evidence="1" id="KW-0812">Transmembrane</keyword>
<feature type="transmembrane region" description="Helical" evidence="1">
    <location>
        <begin position="138"/>
        <end position="160"/>
    </location>
</feature>
<reference evidence="2 3" key="1">
    <citation type="submission" date="2024-08" db="EMBL/GenBank/DDBJ databases">
        <authorList>
            <person name="Cucini C."/>
            <person name="Frati F."/>
        </authorList>
    </citation>
    <scope>NUCLEOTIDE SEQUENCE [LARGE SCALE GENOMIC DNA]</scope>
</reference>
<protein>
    <recommendedName>
        <fullName evidence="4">Odorant receptor</fullName>
    </recommendedName>
</protein>
<keyword evidence="3" id="KW-1185">Reference proteome</keyword>
<gene>
    <name evidence="2" type="ORF">ODALV1_LOCUS22554</name>
</gene>
<proteinExistence type="predicted"/>
<evidence type="ECO:0000256" key="1">
    <source>
        <dbReference type="SAM" id="Phobius"/>
    </source>
</evidence>
<dbReference type="Proteomes" id="UP001642540">
    <property type="component" value="Unassembled WGS sequence"/>
</dbReference>
<sequence>MYLQENFISLTRGQVRQQNILGSSPYSFTNDGLHLEHNKESFKCAKLRQLKRTLATFYLFVLWGQLLHEIKTNGKLTAGTKLANYFYALTSSTITLQKWATLKHSKNTIELFNLFVEFENRSLMGSEVPRFLSKSYKFLMQLCTLGLQYGIPFIMVGFAVERWIIPCNSATAGYLLFPECDNGIEGPANDWSLQSQLGLLSILLVTLWMNTDSFSCFGLHLVQFSFLQSICLRNYLTLFAFRLNGMSKNKNLSYNNFLLYRQLQVLNRYYNLIQQNVLLTSMLLLVTNGLVVSAYVMLSNGRSVTFQQLFMFLNGGLNCFLIIVIQFGAMSKLYGESVMTIQNVGKSLAQVTLDPNRSIWIRKYMRSLTPLKVSLGSVNFMDELTPINLLNFCLMQIVNLLLL</sequence>
<comment type="caution">
    <text evidence="2">The sequence shown here is derived from an EMBL/GenBank/DDBJ whole genome shotgun (WGS) entry which is preliminary data.</text>
</comment>
<organism evidence="2 3">
    <name type="scientific">Orchesella dallaii</name>
    <dbReference type="NCBI Taxonomy" id="48710"/>
    <lineage>
        <taxon>Eukaryota</taxon>
        <taxon>Metazoa</taxon>
        <taxon>Ecdysozoa</taxon>
        <taxon>Arthropoda</taxon>
        <taxon>Hexapoda</taxon>
        <taxon>Collembola</taxon>
        <taxon>Entomobryomorpha</taxon>
        <taxon>Entomobryoidea</taxon>
        <taxon>Orchesellidae</taxon>
        <taxon>Orchesellinae</taxon>
        <taxon>Orchesella</taxon>
    </lineage>
</organism>
<accession>A0ABP1RID1</accession>
<feature type="transmembrane region" description="Helical" evidence="1">
    <location>
        <begin position="310"/>
        <end position="329"/>
    </location>
</feature>